<comment type="caution">
    <text evidence="1">The sequence shown here is derived from an EMBL/GenBank/DDBJ whole genome shotgun (WGS) entry which is preliminary data.</text>
</comment>
<proteinExistence type="predicted"/>
<dbReference type="AlphaFoldDB" id="A0AAN8X311"/>
<protein>
    <submittedName>
        <fullName evidence="1">Uncharacterized protein</fullName>
    </submittedName>
</protein>
<organism evidence="1 2">
    <name type="scientific">Halocaridina rubra</name>
    <name type="common">Hawaiian red shrimp</name>
    <dbReference type="NCBI Taxonomy" id="373956"/>
    <lineage>
        <taxon>Eukaryota</taxon>
        <taxon>Metazoa</taxon>
        <taxon>Ecdysozoa</taxon>
        <taxon>Arthropoda</taxon>
        <taxon>Crustacea</taxon>
        <taxon>Multicrustacea</taxon>
        <taxon>Malacostraca</taxon>
        <taxon>Eumalacostraca</taxon>
        <taxon>Eucarida</taxon>
        <taxon>Decapoda</taxon>
        <taxon>Pleocyemata</taxon>
        <taxon>Caridea</taxon>
        <taxon>Atyoidea</taxon>
        <taxon>Atyidae</taxon>
        <taxon>Halocaridina</taxon>
    </lineage>
</organism>
<name>A0AAN8X311_HALRR</name>
<accession>A0AAN8X311</accession>
<evidence type="ECO:0000313" key="1">
    <source>
        <dbReference type="EMBL" id="KAK7071984.1"/>
    </source>
</evidence>
<reference evidence="1 2" key="1">
    <citation type="submission" date="2023-11" db="EMBL/GenBank/DDBJ databases">
        <title>Halocaridina rubra genome assembly.</title>
        <authorList>
            <person name="Smith C."/>
        </authorList>
    </citation>
    <scope>NUCLEOTIDE SEQUENCE [LARGE SCALE GENOMIC DNA]</scope>
    <source>
        <strain evidence="1">EP-1</strain>
        <tissue evidence="1">Whole</tissue>
    </source>
</reference>
<dbReference type="Proteomes" id="UP001381693">
    <property type="component" value="Unassembled WGS sequence"/>
</dbReference>
<sequence length="115" mass="13223">MEGEEEIPGSFGQETLDKDDVVGCKMEEMRSWFNRVGNGGGGILVHGSWIKRRGLLEKRWGVVSKLVLTYHYWVLSVDRYRDFEEPSRTPRLAALMIFLSSRGLIVRKTKPEFSC</sequence>
<evidence type="ECO:0000313" key="2">
    <source>
        <dbReference type="Proteomes" id="UP001381693"/>
    </source>
</evidence>
<keyword evidence="2" id="KW-1185">Reference proteome</keyword>
<dbReference type="EMBL" id="JAXCGZ010013762">
    <property type="protein sequence ID" value="KAK7071984.1"/>
    <property type="molecule type" value="Genomic_DNA"/>
</dbReference>
<gene>
    <name evidence="1" type="ORF">SK128_019707</name>
</gene>